<accession>A0A699U998</accession>
<comment type="caution">
    <text evidence="2">The sequence shown here is derived from an EMBL/GenBank/DDBJ whole genome shotgun (WGS) entry which is preliminary data.</text>
</comment>
<protein>
    <submittedName>
        <fullName evidence="2">Uncharacterized protein</fullName>
    </submittedName>
</protein>
<evidence type="ECO:0000256" key="1">
    <source>
        <dbReference type="SAM" id="MobiDB-lite"/>
    </source>
</evidence>
<organism evidence="2">
    <name type="scientific">Tanacetum cinerariifolium</name>
    <name type="common">Dalmatian daisy</name>
    <name type="synonym">Chrysanthemum cinerariifolium</name>
    <dbReference type="NCBI Taxonomy" id="118510"/>
    <lineage>
        <taxon>Eukaryota</taxon>
        <taxon>Viridiplantae</taxon>
        <taxon>Streptophyta</taxon>
        <taxon>Embryophyta</taxon>
        <taxon>Tracheophyta</taxon>
        <taxon>Spermatophyta</taxon>
        <taxon>Magnoliopsida</taxon>
        <taxon>eudicotyledons</taxon>
        <taxon>Gunneridae</taxon>
        <taxon>Pentapetalae</taxon>
        <taxon>asterids</taxon>
        <taxon>campanulids</taxon>
        <taxon>Asterales</taxon>
        <taxon>Asteraceae</taxon>
        <taxon>Asteroideae</taxon>
        <taxon>Anthemideae</taxon>
        <taxon>Anthemidinae</taxon>
        <taxon>Tanacetum</taxon>
    </lineage>
</organism>
<sequence>HAQRPVLRPLALGRHTDLDRRRKFPPQRLRPRQSAAVDQPRSAAAPSTGRDGGGEPVLGQQPRAVPAARTRHRPCPRRRGHDRLRHERRATAAPQRLSLPADRAGLVLDLLGQDAERDRGTARP</sequence>
<feature type="region of interest" description="Disordered" evidence="1">
    <location>
        <begin position="1"/>
        <end position="99"/>
    </location>
</feature>
<reference evidence="2" key="1">
    <citation type="journal article" date="2019" name="Sci. Rep.">
        <title>Draft genome of Tanacetum cinerariifolium, the natural source of mosquito coil.</title>
        <authorList>
            <person name="Yamashiro T."/>
            <person name="Shiraishi A."/>
            <person name="Satake H."/>
            <person name="Nakayama K."/>
        </authorList>
    </citation>
    <scope>NUCLEOTIDE SEQUENCE</scope>
</reference>
<proteinExistence type="predicted"/>
<dbReference type="EMBL" id="BKCJ011311174">
    <property type="protein sequence ID" value="GFD18980.1"/>
    <property type="molecule type" value="Genomic_DNA"/>
</dbReference>
<gene>
    <name evidence="2" type="ORF">Tci_890949</name>
</gene>
<evidence type="ECO:0000313" key="2">
    <source>
        <dbReference type="EMBL" id="GFD18980.1"/>
    </source>
</evidence>
<feature type="compositionally biased region" description="Basic residues" evidence="1">
    <location>
        <begin position="21"/>
        <end position="31"/>
    </location>
</feature>
<dbReference type="AlphaFoldDB" id="A0A699U998"/>
<feature type="non-terminal residue" evidence="2">
    <location>
        <position position="1"/>
    </location>
</feature>
<feature type="compositionally biased region" description="Basic residues" evidence="1">
    <location>
        <begin position="69"/>
        <end position="88"/>
    </location>
</feature>
<name>A0A699U998_TANCI</name>